<feature type="region of interest" description="Disordered" evidence="12">
    <location>
        <begin position="147"/>
        <end position="172"/>
    </location>
</feature>
<dbReference type="InterPro" id="IPR010226">
    <property type="entry name" value="NADH_quinone_OxRdtase_chainI"/>
</dbReference>
<evidence type="ECO:0000256" key="5">
    <source>
        <dbReference type="ARBA" id="ARBA00022737"/>
    </source>
</evidence>
<dbReference type="AlphaFoldDB" id="A0A644VLG7"/>
<evidence type="ECO:0000259" key="13">
    <source>
        <dbReference type="PROSITE" id="PS51379"/>
    </source>
</evidence>
<protein>
    <submittedName>
        <fullName evidence="14">NADH-quinone oxidoreductase subunit I</fullName>
        <ecNumber evidence="14">1.6.5.11</ecNumber>
    </submittedName>
</protein>
<evidence type="ECO:0000313" key="14">
    <source>
        <dbReference type="EMBL" id="MPL92171.1"/>
    </source>
</evidence>
<evidence type="ECO:0000256" key="7">
    <source>
        <dbReference type="ARBA" id="ARBA00023004"/>
    </source>
</evidence>
<gene>
    <name evidence="14" type="primary">nuoI_4</name>
    <name evidence="14" type="ORF">SDC9_38268</name>
</gene>
<keyword evidence="7" id="KW-0408">Iron</keyword>
<sequence length="172" mass="19706">MRTFSEYLRDMFSGIRSLLSGLSITWKELWTKKVTRQYPENRDTLVISERFRAELVMPHDENNEHACTACGICQINCPNGTINVISRTTETEDGKKKKELDRYVYNLGTCTFCNLCVITCPSDAIVFSNNFENATFTRNKLVKQLNHEGSRLREKKPIKKAGNEAEKDSQTA</sequence>
<dbReference type="GO" id="GO:0048038">
    <property type="term" value="F:quinone binding"/>
    <property type="evidence" value="ECO:0007669"/>
    <property type="project" value="UniProtKB-KW"/>
</dbReference>
<feature type="domain" description="4Fe-4S ferredoxin-type" evidence="13">
    <location>
        <begin position="101"/>
        <end position="130"/>
    </location>
</feature>
<accession>A0A644VLG7</accession>
<dbReference type="PROSITE" id="PS51379">
    <property type="entry name" value="4FE4S_FER_2"/>
    <property type="match status" value="2"/>
</dbReference>
<evidence type="ECO:0000256" key="10">
    <source>
        <dbReference type="ARBA" id="ARBA00023075"/>
    </source>
</evidence>
<evidence type="ECO:0000256" key="12">
    <source>
        <dbReference type="SAM" id="MobiDB-lite"/>
    </source>
</evidence>
<dbReference type="PROSITE" id="PS00198">
    <property type="entry name" value="4FE4S_FER_1"/>
    <property type="match status" value="1"/>
</dbReference>
<keyword evidence="8" id="KW-0411">Iron-sulfur</keyword>
<evidence type="ECO:0000256" key="4">
    <source>
        <dbReference type="ARBA" id="ARBA00022723"/>
    </source>
</evidence>
<dbReference type="Pfam" id="PF12838">
    <property type="entry name" value="Fer4_7"/>
    <property type="match status" value="1"/>
</dbReference>
<evidence type="ECO:0000256" key="9">
    <source>
        <dbReference type="ARBA" id="ARBA00023027"/>
    </source>
</evidence>
<comment type="caution">
    <text evidence="14">The sequence shown here is derived from an EMBL/GenBank/DDBJ whole genome shotgun (WGS) entry which is preliminary data.</text>
</comment>
<dbReference type="PANTHER" id="PTHR10849">
    <property type="entry name" value="NADH DEHYDROGENASE UBIQUINONE IRON-SULFUR PROTEIN 8, MITOCHONDRIAL"/>
    <property type="match status" value="1"/>
</dbReference>
<keyword evidence="5" id="KW-0677">Repeat</keyword>
<keyword evidence="11" id="KW-0472">Membrane</keyword>
<organism evidence="14">
    <name type="scientific">bioreactor metagenome</name>
    <dbReference type="NCBI Taxonomy" id="1076179"/>
    <lineage>
        <taxon>unclassified sequences</taxon>
        <taxon>metagenomes</taxon>
        <taxon>ecological metagenomes</taxon>
    </lineage>
</organism>
<keyword evidence="4" id="KW-0479">Metal-binding</keyword>
<evidence type="ECO:0000256" key="1">
    <source>
        <dbReference type="ARBA" id="ARBA00022475"/>
    </source>
</evidence>
<keyword evidence="14" id="KW-0560">Oxidoreductase</keyword>
<name>A0A644VLG7_9ZZZZ</name>
<keyword evidence="9" id="KW-0520">NAD</keyword>
<keyword evidence="2" id="KW-0004">4Fe-4S</keyword>
<dbReference type="SUPFAM" id="SSF54862">
    <property type="entry name" value="4Fe-4S ferredoxins"/>
    <property type="match status" value="1"/>
</dbReference>
<keyword evidence="6" id="KW-1278">Translocase</keyword>
<dbReference type="GO" id="GO:0051539">
    <property type="term" value="F:4 iron, 4 sulfur cluster binding"/>
    <property type="evidence" value="ECO:0007669"/>
    <property type="project" value="UniProtKB-KW"/>
</dbReference>
<keyword evidence="10" id="KW-0830">Ubiquinone</keyword>
<evidence type="ECO:0000256" key="8">
    <source>
        <dbReference type="ARBA" id="ARBA00023014"/>
    </source>
</evidence>
<proteinExistence type="predicted"/>
<dbReference type="GO" id="GO:0016651">
    <property type="term" value="F:oxidoreductase activity, acting on NAD(P)H"/>
    <property type="evidence" value="ECO:0007669"/>
    <property type="project" value="InterPro"/>
</dbReference>
<dbReference type="InterPro" id="IPR017896">
    <property type="entry name" value="4Fe4S_Fe-S-bd"/>
</dbReference>
<feature type="domain" description="4Fe-4S ferredoxin-type" evidence="13">
    <location>
        <begin position="58"/>
        <end position="87"/>
    </location>
</feature>
<dbReference type="EMBL" id="VSSQ01000350">
    <property type="protein sequence ID" value="MPL92171.1"/>
    <property type="molecule type" value="Genomic_DNA"/>
</dbReference>
<feature type="compositionally biased region" description="Basic and acidic residues" evidence="12">
    <location>
        <begin position="161"/>
        <end position="172"/>
    </location>
</feature>
<dbReference type="PANTHER" id="PTHR10849:SF24">
    <property type="entry name" value="NADH-QUINONE OXIDOREDUCTASE SUBUNIT I 2"/>
    <property type="match status" value="1"/>
</dbReference>
<evidence type="ECO:0000256" key="3">
    <source>
        <dbReference type="ARBA" id="ARBA00022719"/>
    </source>
</evidence>
<dbReference type="GO" id="GO:0016020">
    <property type="term" value="C:membrane"/>
    <property type="evidence" value="ECO:0007669"/>
    <property type="project" value="InterPro"/>
</dbReference>
<dbReference type="Gene3D" id="3.30.70.3270">
    <property type="match status" value="1"/>
</dbReference>
<keyword evidence="1" id="KW-1003">Cell membrane</keyword>
<dbReference type="InterPro" id="IPR017900">
    <property type="entry name" value="4Fe4S_Fe_S_CS"/>
</dbReference>
<dbReference type="GO" id="GO:0046872">
    <property type="term" value="F:metal ion binding"/>
    <property type="evidence" value="ECO:0007669"/>
    <property type="project" value="UniProtKB-KW"/>
</dbReference>
<keyword evidence="3" id="KW-0874">Quinone</keyword>
<dbReference type="EC" id="1.6.5.11" evidence="14"/>
<evidence type="ECO:0000256" key="6">
    <source>
        <dbReference type="ARBA" id="ARBA00022967"/>
    </source>
</evidence>
<evidence type="ECO:0000256" key="2">
    <source>
        <dbReference type="ARBA" id="ARBA00022485"/>
    </source>
</evidence>
<reference evidence="14" key="1">
    <citation type="submission" date="2019-08" db="EMBL/GenBank/DDBJ databases">
        <authorList>
            <person name="Kucharzyk K."/>
            <person name="Murdoch R.W."/>
            <person name="Higgins S."/>
            <person name="Loffler F."/>
        </authorList>
    </citation>
    <scope>NUCLEOTIDE SEQUENCE</scope>
</reference>
<evidence type="ECO:0000256" key="11">
    <source>
        <dbReference type="ARBA" id="ARBA00023136"/>
    </source>
</evidence>